<evidence type="ECO:0000313" key="3">
    <source>
        <dbReference type="Proteomes" id="UP000250299"/>
    </source>
</evidence>
<accession>A0A2Z4RG33</accession>
<dbReference type="Gene3D" id="2.180.10.10">
    <property type="entry name" value="RHS repeat-associated core"/>
    <property type="match status" value="1"/>
</dbReference>
<dbReference type="OrthoDB" id="6872483at2"/>
<dbReference type="EMBL" id="CP029693">
    <property type="protein sequence ID" value="AWY39809.1"/>
    <property type="molecule type" value="Genomic_DNA"/>
</dbReference>
<dbReference type="AlphaFoldDB" id="A0A2Z4RG33"/>
<organism evidence="2 3">
    <name type="scientific">Pseudomonas putida</name>
    <name type="common">Arthrobacter siderocapsulatus</name>
    <dbReference type="NCBI Taxonomy" id="303"/>
    <lineage>
        <taxon>Bacteria</taxon>
        <taxon>Pseudomonadati</taxon>
        <taxon>Pseudomonadota</taxon>
        <taxon>Gammaproteobacteria</taxon>
        <taxon>Pseudomonadales</taxon>
        <taxon>Pseudomonadaceae</taxon>
        <taxon>Pseudomonas</taxon>
    </lineage>
</organism>
<evidence type="ECO:0008006" key="4">
    <source>
        <dbReference type="Google" id="ProtNLM"/>
    </source>
</evidence>
<gene>
    <name evidence="2" type="ORF">DKY63_07795</name>
</gene>
<evidence type="ECO:0000256" key="1">
    <source>
        <dbReference type="SAM" id="MobiDB-lite"/>
    </source>
</evidence>
<evidence type="ECO:0000313" key="2">
    <source>
        <dbReference type="EMBL" id="AWY39809.1"/>
    </source>
</evidence>
<dbReference type="RefSeq" id="WP_110963579.1">
    <property type="nucleotide sequence ID" value="NZ_CP029693.1"/>
</dbReference>
<sequence>MVSTTLLATDQQCSVLNTLKANHPPQTIAYSPYGHRPAASWLLCLLGFNGELVDLMTGHYLLGNGYRAFNPVLMRFNSPDSLSPFGEGRFNAYAYCEGDPVNLNDPTGHAAGWALVRTNLKRIISQHRSIPQTRTNGTMWLGEAPSRSPRSVARVEPVQAPPSASHSTILPNVVPRSPNAPAQTSPAMREVVHNTVQPPRTAVVLPTPITDPGRLAELTHYGNLEGIGITNFPRGNQLAAQRTQVFEIRRTIDQRMEGGVLRGNRA</sequence>
<reference evidence="2 3" key="1">
    <citation type="submission" date="2018-05" db="EMBL/GenBank/DDBJ databases">
        <title>Whole genome sequence of Pseudomonas putida JBC17.</title>
        <authorList>
            <person name="Lee Y.H."/>
            <person name="David K."/>
        </authorList>
    </citation>
    <scope>NUCLEOTIDE SEQUENCE [LARGE SCALE GENOMIC DNA]</scope>
    <source>
        <strain evidence="2 3">JBC17</strain>
    </source>
</reference>
<dbReference type="NCBIfam" id="TIGR03696">
    <property type="entry name" value="Rhs_assc_core"/>
    <property type="match status" value="1"/>
</dbReference>
<proteinExistence type="predicted"/>
<protein>
    <recommendedName>
        <fullName evidence="4">RHS repeat-associated core domain-containing protein</fullName>
    </recommendedName>
</protein>
<dbReference type="SUPFAM" id="SSF56399">
    <property type="entry name" value="ADP-ribosylation"/>
    <property type="match status" value="1"/>
</dbReference>
<dbReference type="Proteomes" id="UP000250299">
    <property type="component" value="Chromosome"/>
</dbReference>
<dbReference type="InterPro" id="IPR022385">
    <property type="entry name" value="Rhs_assc_core"/>
</dbReference>
<name>A0A2Z4RG33_PSEPU</name>
<feature type="region of interest" description="Disordered" evidence="1">
    <location>
        <begin position="160"/>
        <end position="184"/>
    </location>
</feature>